<dbReference type="Pfam" id="PF00249">
    <property type="entry name" value="Myb_DNA-binding"/>
    <property type="match status" value="1"/>
</dbReference>
<dbReference type="Proteomes" id="UP001165122">
    <property type="component" value="Unassembled WGS sequence"/>
</dbReference>
<dbReference type="InterPro" id="IPR052450">
    <property type="entry name" value="TRBD-Containing_Protein"/>
</dbReference>
<evidence type="ECO:0000259" key="3">
    <source>
        <dbReference type="PROSITE" id="PS50090"/>
    </source>
</evidence>
<keyword evidence="1" id="KW-0539">Nucleus</keyword>
<dbReference type="Gene3D" id="1.10.10.60">
    <property type="entry name" value="Homeodomain-like"/>
    <property type="match status" value="2"/>
</dbReference>
<dbReference type="InterPro" id="IPR009057">
    <property type="entry name" value="Homeodomain-like_sf"/>
</dbReference>
<keyword evidence="5" id="KW-1185">Reference proteome</keyword>
<dbReference type="EMBL" id="BRXW01000149">
    <property type="protein sequence ID" value="GMI10465.1"/>
    <property type="molecule type" value="Genomic_DNA"/>
</dbReference>
<dbReference type="PROSITE" id="PS50090">
    <property type="entry name" value="MYB_LIKE"/>
    <property type="match status" value="1"/>
</dbReference>
<dbReference type="CDD" id="cd00167">
    <property type="entry name" value="SANT"/>
    <property type="match status" value="2"/>
</dbReference>
<dbReference type="PANTHER" id="PTHR46734">
    <property type="entry name" value="TELOMERIC REPEAT-BINDING FACTOR 1 TERF1"/>
    <property type="match status" value="1"/>
</dbReference>
<reference evidence="5" key="1">
    <citation type="journal article" date="2023" name="Commun. Biol.">
        <title>Genome analysis of Parmales, the sister group of diatoms, reveals the evolutionary specialization of diatoms from phago-mixotrophs to photoautotrophs.</title>
        <authorList>
            <person name="Ban H."/>
            <person name="Sato S."/>
            <person name="Yoshikawa S."/>
            <person name="Yamada K."/>
            <person name="Nakamura Y."/>
            <person name="Ichinomiya M."/>
            <person name="Sato N."/>
            <person name="Blanc-Mathieu R."/>
            <person name="Endo H."/>
            <person name="Kuwata A."/>
            <person name="Ogata H."/>
        </authorList>
    </citation>
    <scope>NUCLEOTIDE SEQUENCE [LARGE SCALE GENOMIC DNA]</scope>
    <source>
        <strain evidence="5">NIES 3700</strain>
    </source>
</reference>
<feature type="compositionally biased region" description="Basic residues" evidence="2">
    <location>
        <begin position="152"/>
        <end position="165"/>
    </location>
</feature>
<organism evidence="4 5">
    <name type="scientific">Triparma laevis f. longispina</name>
    <dbReference type="NCBI Taxonomy" id="1714387"/>
    <lineage>
        <taxon>Eukaryota</taxon>
        <taxon>Sar</taxon>
        <taxon>Stramenopiles</taxon>
        <taxon>Ochrophyta</taxon>
        <taxon>Bolidophyceae</taxon>
        <taxon>Parmales</taxon>
        <taxon>Triparmaceae</taxon>
        <taxon>Triparma</taxon>
    </lineage>
</organism>
<dbReference type="PANTHER" id="PTHR46734:SF1">
    <property type="entry name" value="TELOMERIC REPEAT-BINDING FACTOR 1"/>
    <property type="match status" value="1"/>
</dbReference>
<feature type="domain" description="Myb-like" evidence="3">
    <location>
        <begin position="259"/>
        <end position="305"/>
    </location>
</feature>
<evidence type="ECO:0000313" key="5">
    <source>
        <dbReference type="Proteomes" id="UP001165122"/>
    </source>
</evidence>
<evidence type="ECO:0000313" key="4">
    <source>
        <dbReference type="EMBL" id="GMI10465.1"/>
    </source>
</evidence>
<gene>
    <name evidence="4" type="ORF">TrLO_g8344</name>
</gene>
<dbReference type="AlphaFoldDB" id="A0A9W7FE29"/>
<accession>A0A9W7FE29</accession>
<protein>
    <recommendedName>
        <fullName evidence="3">Myb-like domain-containing protein</fullName>
    </recommendedName>
</protein>
<name>A0A9W7FE29_9STRA</name>
<feature type="region of interest" description="Disordered" evidence="2">
    <location>
        <begin position="138"/>
        <end position="182"/>
    </location>
</feature>
<evidence type="ECO:0000256" key="1">
    <source>
        <dbReference type="ARBA" id="ARBA00023242"/>
    </source>
</evidence>
<evidence type="ECO:0000256" key="2">
    <source>
        <dbReference type="SAM" id="MobiDB-lite"/>
    </source>
</evidence>
<proteinExistence type="predicted"/>
<dbReference type="InterPro" id="IPR001005">
    <property type="entry name" value="SANT/Myb"/>
</dbReference>
<sequence length="310" mass="35431">MTTAKRAKMHDEDDVAFVDEIESKIRMKREWGERFEREEEDCHGWLEPTAFEEVQGVRCRQSVKASEEKTELEEEVTLVLAGMKETNAESRDEGPVTTIDPYPNAMKNFGLLINNGTILLRVRHHYYGGGGEEEKGIEEKIAVPAASNPAKPRNRSSRKKKKRKAAAQVEDQPRKVKKVKTGEIKKKPRWTPEENAALLEGVNEYGLDFDRIKAEAGTRLVRRKARALYDRFVERHPDRFRELREVNGKKSSANTGTAWTAEEDEALKRGVSMHGADWKTIMETETEVLKGRTAGAAQARYNRHYGNYQN</sequence>
<comment type="caution">
    <text evidence="4">The sequence shown here is derived from an EMBL/GenBank/DDBJ whole genome shotgun (WGS) entry which is preliminary data.</text>
</comment>
<dbReference type="SUPFAM" id="SSF46689">
    <property type="entry name" value="Homeodomain-like"/>
    <property type="match status" value="2"/>
</dbReference>
<dbReference type="OrthoDB" id="608866at2759"/>
<dbReference type="SMART" id="SM00717">
    <property type="entry name" value="SANT"/>
    <property type="match status" value="2"/>
</dbReference>